<dbReference type="CDD" id="cd01299">
    <property type="entry name" value="Met_dep_hydrolase_A"/>
    <property type="match status" value="1"/>
</dbReference>
<dbReference type="Proteomes" id="UP000774130">
    <property type="component" value="Unassembled WGS sequence"/>
</dbReference>
<gene>
    <name evidence="2" type="ORF">KUA55_13075</name>
</gene>
<dbReference type="InterPro" id="IPR057744">
    <property type="entry name" value="OTAase-like"/>
</dbReference>
<evidence type="ECO:0000259" key="1">
    <source>
        <dbReference type="Pfam" id="PF01979"/>
    </source>
</evidence>
<protein>
    <submittedName>
        <fullName evidence="2">Amidohydrolase family protein</fullName>
    </submittedName>
</protein>
<feature type="domain" description="Amidohydrolase-related" evidence="1">
    <location>
        <begin position="54"/>
        <end position="394"/>
    </location>
</feature>
<evidence type="ECO:0000313" key="2">
    <source>
        <dbReference type="EMBL" id="MBV7391615.1"/>
    </source>
</evidence>
<proteinExistence type="predicted"/>
<accession>A0ABS6TFD2</accession>
<name>A0ABS6TFD2_9ENTE</name>
<dbReference type="PANTHER" id="PTHR43135:SF3">
    <property type="entry name" value="ALPHA-D-RIBOSE 1-METHYLPHOSPHONATE 5-TRIPHOSPHATE DIPHOSPHATASE"/>
    <property type="match status" value="1"/>
</dbReference>
<sequence length="395" mass="42898">MTKTLYKNAQVFIGDNDSFEKKNFIVDEKTGNFYHVSAEPSTQFDTEVDLAGKFVIPGLINAHTHIVADPYEKISKLGADESTAAASTFMALRNLSQILRDGVTYIRDVGSTFDIDIELAKLERQGDLTDAPGIIASGKSLAMTGGHLYKGSYEVDGPDETRKYARILLKKGVDNIKLMATGGVSFSGERPEDVQLTEIEMRAAIEEAHHKGKTAAAHAQGNEGIKNAIRAGVDSIEHGVYLDDEAIDLLLRHDTFLVPTLSAPWSMEKYATNLPDFMIKKSREIQAAHIESIEKAAQAGVKIVLGTDSGTAYNNFNNQTTKELELLVANSHLTTLQALQAATINAAALLKINDHAGSIAVGKLADFIILDNNPLTDITVLQQAKKVYKKGKAVQ</sequence>
<keyword evidence="3" id="KW-1185">Reference proteome</keyword>
<dbReference type="EMBL" id="JAHUZB010000005">
    <property type="protein sequence ID" value="MBV7391615.1"/>
    <property type="molecule type" value="Genomic_DNA"/>
</dbReference>
<comment type="caution">
    <text evidence="2">The sequence shown here is derived from an EMBL/GenBank/DDBJ whole genome shotgun (WGS) entry which is preliminary data.</text>
</comment>
<reference evidence="2 3" key="1">
    <citation type="submission" date="2021-06" db="EMBL/GenBank/DDBJ databases">
        <title>Enterococcus alishanensis sp. nov., a novel lactic acid bacterium isolated from fresh coffee beans.</title>
        <authorList>
            <person name="Chen Y.-S."/>
        </authorList>
    </citation>
    <scope>NUCLEOTIDE SEQUENCE [LARGE SCALE GENOMIC DNA]</scope>
    <source>
        <strain evidence="2 3">ALS3</strain>
    </source>
</reference>
<dbReference type="InterPro" id="IPR006680">
    <property type="entry name" value="Amidohydro-rel"/>
</dbReference>
<dbReference type="Pfam" id="PF01979">
    <property type="entry name" value="Amidohydro_1"/>
    <property type="match status" value="1"/>
</dbReference>
<evidence type="ECO:0000313" key="3">
    <source>
        <dbReference type="Proteomes" id="UP000774130"/>
    </source>
</evidence>
<dbReference type="PANTHER" id="PTHR43135">
    <property type="entry name" value="ALPHA-D-RIBOSE 1-METHYLPHOSPHONATE 5-TRIPHOSPHATE DIPHOSPHATASE"/>
    <property type="match status" value="1"/>
</dbReference>
<dbReference type="RefSeq" id="WP_218326825.1">
    <property type="nucleotide sequence ID" value="NZ_JAHUZB010000005.1"/>
</dbReference>
<organism evidence="2 3">
    <name type="scientific">Enterococcus alishanensis</name>
    <dbReference type="NCBI Taxonomy" id="1303817"/>
    <lineage>
        <taxon>Bacteria</taxon>
        <taxon>Bacillati</taxon>
        <taxon>Bacillota</taxon>
        <taxon>Bacilli</taxon>
        <taxon>Lactobacillales</taxon>
        <taxon>Enterococcaceae</taxon>
        <taxon>Enterococcus</taxon>
    </lineage>
</organism>
<dbReference type="InterPro" id="IPR051781">
    <property type="entry name" value="Metallo-dep_Hydrolase"/>
</dbReference>